<dbReference type="Proteomes" id="UP000538196">
    <property type="component" value="Unassembled WGS sequence"/>
</dbReference>
<dbReference type="PANTHER" id="PTHR24094:SF15">
    <property type="entry name" value="AMP-DEPENDENT SYNTHETASE_LIGASE DOMAIN-CONTAINING PROTEIN-RELATED"/>
    <property type="match status" value="1"/>
</dbReference>
<dbReference type="RefSeq" id="WP_183428497.1">
    <property type="nucleotide sequence ID" value="NZ_JACHVP010000002.1"/>
</dbReference>
<protein>
    <recommendedName>
        <fullName evidence="1">GmrSD restriction endonucleases C-terminal domain-containing protein</fullName>
    </recommendedName>
</protein>
<gene>
    <name evidence="2" type="ORF">FHX33_002186</name>
</gene>
<comment type="caution">
    <text evidence="2">The sequence shown here is derived from an EMBL/GenBank/DDBJ whole genome shotgun (WGS) entry which is preliminary data.</text>
</comment>
<accession>A0A7W4UWD5</accession>
<dbReference type="Pfam" id="PF07510">
    <property type="entry name" value="GmrSD_C"/>
    <property type="match status" value="1"/>
</dbReference>
<feature type="domain" description="GmrSD restriction endonucleases C-terminal" evidence="1">
    <location>
        <begin position="95"/>
        <end position="229"/>
    </location>
</feature>
<dbReference type="AlphaFoldDB" id="A0A7W4UWD5"/>
<proteinExistence type="predicted"/>
<evidence type="ECO:0000259" key="1">
    <source>
        <dbReference type="Pfam" id="PF07510"/>
    </source>
</evidence>
<name>A0A7W4UWD5_LEIAQ</name>
<dbReference type="EMBL" id="JACHVP010000002">
    <property type="protein sequence ID" value="MBB2967423.1"/>
    <property type="molecule type" value="Genomic_DNA"/>
</dbReference>
<evidence type="ECO:0000313" key="3">
    <source>
        <dbReference type="Proteomes" id="UP000538196"/>
    </source>
</evidence>
<reference evidence="2 3" key="1">
    <citation type="submission" date="2020-08" db="EMBL/GenBank/DDBJ databases">
        <title>Sequencing the genomes of 1000 actinobacteria strains.</title>
        <authorList>
            <person name="Klenk H.-P."/>
        </authorList>
    </citation>
    <scope>NUCLEOTIDE SEQUENCE [LARGE SCALE GENOMIC DNA]</scope>
    <source>
        <strain evidence="2 3">DSM 20146</strain>
    </source>
</reference>
<dbReference type="InterPro" id="IPR011089">
    <property type="entry name" value="GmrSD_C"/>
</dbReference>
<evidence type="ECO:0000313" key="2">
    <source>
        <dbReference type="EMBL" id="MBB2967423.1"/>
    </source>
</evidence>
<keyword evidence="3" id="KW-1185">Reference proteome</keyword>
<sequence length="236" mass="24066">MTLAAVLGLCGYAVVTGGGAGGAGAFDGSAVATPGTTTGVAPATPGARDAGVPSAAEARTLLAGLPVKGSAPKTGYDRVADFGEAWLDVDGNGCDTRDDILARDLTGVVRRGSCTVVSGTLDDPYTGTRIAFERGVDTSARVQIDHVVPLMDAWRTGAQALSQEAREHLANDPLNLVAVDGPTNQQKGAGDAATWLPPAKGYRCTYAARQVAVKSAYGLWVVPAERAALERILAAC</sequence>
<organism evidence="2 3">
    <name type="scientific">Leifsonia aquatica</name>
    <name type="common">Corynebacterium aquaticum</name>
    <dbReference type="NCBI Taxonomy" id="144185"/>
    <lineage>
        <taxon>Bacteria</taxon>
        <taxon>Bacillati</taxon>
        <taxon>Actinomycetota</taxon>
        <taxon>Actinomycetes</taxon>
        <taxon>Micrococcales</taxon>
        <taxon>Microbacteriaceae</taxon>
        <taxon>Leifsonia</taxon>
    </lineage>
</organism>
<dbReference type="PANTHER" id="PTHR24094">
    <property type="entry name" value="SECRETED PROTEIN"/>
    <property type="match status" value="1"/>
</dbReference>